<dbReference type="EMBL" id="JBEWZI010000023">
    <property type="protein sequence ID" value="MET7015879.1"/>
    <property type="molecule type" value="Genomic_DNA"/>
</dbReference>
<accession>A0ABV2TPL7</accession>
<evidence type="ECO:0000313" key="2">
    <source>
        <dbReference type="Proteomes" id="UP001549691"/>
    </source>
</evidence>
<dbReference type="RefSeq" id="WP_354602337.1">
    <property type="nucleotide sequence ID" value="NZ_JBEWZI010000023.1"/>
</dbReference>
<protein>
    <submittedName>
        <fullName evidence="1">Uncharacterized protein</fullName>
    </submittedName>
</protein>
<proteinExistence type="predicted"/>
<keyword evidence="2" id="KW-1185">Reference proteome</keyword>
<reference evidence="1 2" key="1">
    <citation type="submission" date="2024-07" db="EMBL/GenBank/DDBJ databases">
        <title>Uliginosibacterium flavum JJ3220;KACC:17644.</title>
        <authorList>
            <person name="Kim M.K."/>
        </authorList>
    </citation>
    <scope>NUCLEOTIDE SEQUENCE [LARGE SCALE GENOMIC DNA]</scope>
    <source>
        <strain evidence="1 2">KACC:17644</strain>
    </source>
</reference>
<sequence>MDIASLPEKLIGVMASAMRADASDQCCSAGGLEVGVGSLV</sequence>
<evidence type="ECO:0000313" key="1">
    <source>
        <dbReference type="EMBL" id="MET7015879.1"/>
    </source>
</evidence>
<gene>
    <name evidence="1" type="ORF">ABXR19_16935</name>
</gene>
<comment type="caution">
    <text evidence="1">The sequence shown here is derived from an EMBL/GenBank/DDBJ whole genome shotgun (WGS) entry which is preliminary data.</text>
</comment>
<name>A0ABV2TPL7_9RHOO</name>
<organism evidence="1 2">
    <name type="scientific">Uliginosibacterium flavum</name>
    <dbReference type="NCBI Taxonomy" id="1396831"/>
    <lineage>
        <taxon>Bacteria</taxon>
        <taxon>Pseudomonadati</taxon>
        <taxon>Pseudomonadota</taxon>
        <taxon>Betaproteobacteria</taxon>
        <taxon>Rhodocyclales</taxon>
        <taxon>Zoogloeaceae</taxon>
        <taxon>Uliginosibacterium</taxon>
    </lineage>
</organism>
<dbReference type="Proteomes" id="UP001549691">
    <property type="component" value="Unassembled WGS sequence"/>
</dbReference>